<protein>
    <recommendedName>
        <fullName evidence="2">F-box domain-containing protein</fullName>
    </recommendedName>
</protein>
<feature type="domain" description="F-box" evidence="2">
    <location>
        <begin position="67"/>
        <end position="126"/>
    </location>
</feature>
<dbReference type="Proteomes" id="UP001465976">
    <property type="component" value="Unassembled WGS sequence"/>
</dbReference>
<reference evidence="3 4" key="1">
    <citation type="submission" date="2024-02" db="EMBL/GenBank/DDBJ databases">
        <title>A draft genome for the cacao thread blight pathogen Marasmius crinis-equi.</title>
        <authorList>
            <person name="Cohen S.P."/>
            <person name="Baruah I.K."/>
            <person name="Amoako-Attah I."/>
            <person name="Bukari Y."/>
            <person name="Meinhardt L.W."/>
            <person name="Bailey B.A."/>
        </authorList>
    </citation>
    <scope>NUCLEOTIDE SEQUENCE [LARGE SCALE GENOMIC DNA]</scope>
    <source>
        <strain evidence="3 4">GH-76</strain>
    </source>
</reference>
<evidence type="ECO:0000256" key="1">
    <source>
        <dbReference type="SAM" id="Coils"/>
    </source>
</evidence>
<proteinExistence type="predicted"/>
<dbReference type="SUPFAM" id="SSF81383">
    <property type="entry name" value="F-box domain"/>
    <property type="match status" value="1"/>
</dbReference>
<dbReference type="SUPFAM" id="SSF52047">
    <property type="entry name" value="RNI-like"/>
    <property type="match status" value="1"/>
</dbReference>
<evidence type="ECO:0000313" key="3">
    <source>
        <dbReference type="EMBL" id="KAL0568370.1"/>
    </source>
</evidence>
<dbReference type="EMBL" id="JBAHYK010001356">
    <property type="protein sequence ID" value="KAL0568370.1"/>
    <property type="molecule type" value="Genomic_DNA"/>
</dbReference>
<feature type="coiled-coil region" evidence="1">
    <location>
        <begin position="21"/>
        <end position="55"/>
    </location>
</feature>
<dbReference type="Pfam" id="PF12937">
    <property type="entry name" value="F-box-like"/>
    <property type="match status" value="1"/>
</dbReference>
<sequence>MRKFFRIPISSTDRNVISQFLLDAEEEIRKCEVEINRLRSAMHLLENKKKGLKKTAEDCHTLLSPIHRMPTEVLTNIFSLGDASVSRDETELTPSSCPPVIQLSMVCGRWREVILSTSSLWSSLHIHFQHWGKRFPGLERLVVMFMERSRTQKLRLKLTLHNIKEDMRTDISSIINILARHCVRWHDVAILPLSESSAFPSHILEGGGFPALQKLHVSSDNPLAPALFGFFRNMPSLTTLSIGGKPISDAHRLALPWNQIETLQLSKAYALEALKFLASFPRLRSLEMDLISGGIEDHTGHYRSNTIKSAAFTWDEQEDADAILGRLTLPKLTNLEMICNDWQLVEDWTHWTRWVGSSAVDFLSRSGCSITSLSLSYLPITDQQAIVLLELMPTITSLKIEERLMLNAPNRTVTKAFLRRLVVDPHALRSVPSFLPCLAEVAFTLQKDELDEKDFFDAISSRWIPEPARAKEVGVECLRSVNVIVAGWEEDKNKVRSIRMSSLECFKDVGLRLDVRHSLTDHW</sequence>
<dbReference type="InterPro" id="IPR001810">
    <property type="entry name" value="F-box_dom"/>
</dbReference>
<evidence type="ECO:0000313" key="4">
    <source>
        <dbReference type="Proteomes" id="UP001465976"/>
    </source>
</evidence>
<keyword evidence="4" id="KW-1185">Reference proteome</keyword>
<name>A0ABR3EZZ2_9AGAR</name>
<gene>
    <name evidence="3" type="ORF">V5O48_013616</name>
</gene>
<dbReference type="InterPro" id="IPR036047">
    <property type="entry name" value="F-box-like_dom_sf"/>
</dbReference>
<dbReference type="InterPro" id="IPR032675">
    <property type="entry name" value="LRR_dom_sf"/>
</dbReference>
<evidence type="ECO:0000259" key="2">
    <source>
        <dbReference type="Pfam" id="PF12937"/>
    </source>
</evidence>
<dbReference type="Gene3D" id="3.80.10.10">
    <property type="entry name" value="Ribonuclease Inhibitor"/>
    <property type="match status" value="1"/>
</dbReference>
<keyword evidence="1" id="KW-0175">Coiled coil</keyword>
<accession>A0ABR3EZZ2</accession>
<comment type="caution">
    <text evidence="3">The sequence shown here is derived from an EMBL/GenBank/DDBJ whole genome shotgun (WGS) entry which is preliminary data.</text>
</comment>
<dbReference type="Gene3D" id="1.20.1280.50">
    <property type="match status" value="1"/>
</dbReference>
<organism evidence="3 4">
    <name type="scientific">Marasmius crinis-equi</name>
    <dbReference type="NCBI Taxonomy" id="585013"/>
    <lineage>
        <taxon>Eukaryota</taxon>
        <taxon>Fungi</taxon>
        <taxon>Dikarya</taxon>
        <taxon>Basidiomycota</taxon>
        <taxon>Agaricomycotina</taxon>
        <taxon>Agaricomycetes</taxon>
        <taxon>Agaricomycetidae</taxon>
        <taxon>Agaricales</taxon>
        <taxon>Marasmiineae</taxon>
        <taxon>Marasmiaceae</taxon>
        <taxon>Marasmius</taxon>
    </lineage>
</organism>